<name>A0ABR9QYC2_9FIRM</name>
<dbReference type="EMBL" id="JADCKA010000010">
    <property type="protein sequence ID" value="MBE5035882.1"/>
    <property type="molecule type" value="Genomic_DNA"/>
</dbReference>
<reference evidence="2 3" key="1">
    <citation type="submission" date="2020-10" db="EMBL/GenBank/DDBJ databases">
        <title>ChiBAC.</title>
        <authorList>
            <person name="Zenner C."/>
            <person name="Hitch T.C.A."/>
            <person name="Clavel T."/>
        </authorList>
    </citation>
    <scope>NUCLEOTIDE SEQUENCE [LARGE SCALE GENOMIC DNA]</scope>
    <source>
        <strain evidence="2 3">DSM 108706</strain>
    </source>
</reference>
<dbReference type="SUPFAM" id="SSF53850">
    <property type="entry name" value="Periplasmic binding protein-like II"/>
    <property type="match status" value="1"/>
</dbReference>
<proteinExistence type="predicted"/>
<dbReference type="RefSeq" id="WP_226385530.1">
    <property type="nucleotide sequence ID" value="NZ_JADCKA010000010.1"/>
</dbReference>
<gene>
    <name evidence="2" type="ORF">INF20_06295</name>
</gene>
<keyword evidence="3" id="KW-1185">Reference proteome</keyword>
<protein>
    <submittedName>
        <fullName evidence="2">Uncharacterized protein</fullName>
    </submittedName>
</protein>
<dbReference type="Proteomes" id="UP001516588">
    <property type="component" value="Unassembled WGS sequence"/>
</dbReference>
<evidence type="ECO:0000313" key="2">
    <source>
        <dbReference type="EMBL" id="MBE5035882.1"/>
    </source>
</evidence>
<feature type="chain" id="PRO_5047056099" evidence="1">
    <location>
        <begin position="23"/>
        <end position="289"/>
    </location>
</feature>
<organism evidence="2 3">
    <name type="scientific">Gallibacter intestinalis</name>
    <dbReference type="NCBI Taxonomy" id="2779356"/>
    <lineage>
        <taxon>Bacteria</taxon>
        <taxon>Bacillati</taxon>
        <taxon>Bacillota</taxon>
        <taxon>Clostridia</taxon>
        <taxon>Eubacteriales</taxon>
        <taxon>Eubacteriaceae</taxon>
        <taxon>Gallibacter</taxon>
    </lineage>
</organism>
<feature type="signal peptide" evidence="1">
    <location>
        <begin position="1"/>
        <end position="22"/>
    </location>
</feature>
<evidence type="ECO:0000313" key="3">
    <source>
        <dbReference type="Proteomes" id="UP001516588"/>
    </source>
</evidence>
<sequence>MKHLKKCAAFATAMLMCVSVLTSCGSDEESSLTSEPSGDKAALSGEVEMLIPEESNIAELSELPGDYEVKKQDSEKISEAVKEGNFDLAVMTPIEAASLYNEDGGFKAVTAVSTGNWQLAKNNYMDGQFGQLTDISGYIIYGIEGDTMAEEALRALLAANNRTLYSGQVRTSDEETFLAQAGYYNAISLATTDEIKKVTDENKEAKVIFDLASLWQENFKSDIPAYIIVASDSFIKERGDELATVIADTTDYDDSNRGISLVKKFIKVMEKHNVNAIGGEVAEGFYFYQ</sequence>
<evidence type="ECO:0000256" key="1">
    <source>
        <dbReference type="SAM" id="SignalP"/>
    </source>
</evidence>
<accession>A0ABR9QYC2</accession>
<keyword evidence="1" id="KW-0732">Signal</keyword>
<comment type="caution">
    <text evidence="2">The sequence shown here is derived from an EMBL/GenBank/DDBJ whole genome shotgun (WGS) entry which is preliminary data.</text>
</comment>
<dbReference type="PROSITE" id="PS51257">
    <property type="entry name" value="PROKAR_LIPOPROTEIN"/>
    <property type="match status" value="1"/>
</dbReference>